<dbReference type="SFLD" id="SFLDG01384">
    <property type="entry name" value="thioether_bond_formation_requi"/>
    <property type="match status" value="1"/>
</dbReference>
<dbReference type="SFLD" id="SFLDS00029">
    <property type="entry name" value="Radical_SAM"/>
    <property type="match status" value="1"/>
</dbReference>
<keyword evidence="5" id="KW-0408">Iron</keyword>
<dbReference type="InterPro" id="IPR023885">
    <property type="entry name" value="4Fe4S-binding_SPASM_dom"/>
</dbReference>
<evidence type="ECO:0000256" key="2">
    <source>
        <dbReference type="ARBA" id="ARBA00022485"/>
    </source>
</evidence>
<evidence type="ECO:0000313" key="10">
    <source>
        <dbReference type="Proteomes" id="UP001623600"/>
    </source>
</evidence>
<dbReference type="SFLD" id="SFLDG01072">
    <property type="entry name" value="dehydrogenase_like"/>
    <property type="match status" value="1"/>
</dbReference>
<dbReference type="SFLD" id="SFLDF00289">
    <property type="entry name" value="anaerobic_Cys-type_sulfatase-m"/>
    <property type="match status" value="1"/>
</dbReference>
<evidence type="ECO:0000256" key="4">
    <source>
        <dbReference type="ARBA" id="ARBA00022723"/>
    </source>
</evidence>
<dbReference type="Pfam" id="PF04055">
    <property type="entry name" value="Radical_SAM"/>
    <property type="match status" value="1"/>
</dbReference>
<protein>
    <submittedName>
        <fullName evidence="9">Anaerobic sulfatase maturase</fullName>
    </submittedName>
</protein>
<keyword evidence="2" id="KW-0004">4Fe-4S</keyword>
<dbReference type="NCBIfam" id="TIGR04085">
    <property type="entry name" value="rSAM_more_4Fe4S"/>
    <property type="match status" value="1"/>
</dbReference>
<feature type="domain" description="Radical SAM core" evidence="8">
    <location>
        <begin position="1"/>
        <end position="238"/>
    </location>
</feature>
<evidence type="ECO:0000256" key="3">
    <source>
        <dbReference type="ARBA" id="ARBA00022691"/>
    </source>
</evidence>
<sequence length="372" mass="43113">MPAITVLIKPVSSICNLHCKYCFYYDITEHRNEKNYGLMSYNTLEILVKKVFEYGDNIVGFTFQGGEPTLAGLNFYKNLIDMQKKYNTKNLIVNNAIQTNGIIINDNWGEFLAKNNFLAGLSLDGPKDIHDQNRIDVNGTGSYKRIEKTIKIFNKYKVQYNILSVVTKSVARHVQKIYKYYSKNEFNYLQFIPCLDPLDSEAGKNTYSLTPEDYEEFLKNLFDLWYKDFKEGKKISIRMFDNIIQILLGLRPESCDMNGRCSSNLVVESDGSCYPCDFYVIDEWNIGNIKENNIDNLLHGEKAKEFIDKSKSIPDNCLKCKFISICRGGCRRHYEPINEKALGKNYFCSSYKAFYKYAILRLQEISNIIGKF</sequence>
<comment type="similarity">
    <text evidence="7">Belongs to the radical SAM superfamily. Anaerobic sulfatase-maturating enzyme family.</text>
</comment>
<gene>
    <name evidence="9" type="ORF">ACJDTP_03055</name>
</gene>
<accession>A0ABW8RZP3</accession>
<keyword evidence="4" id="KW-0479">Metal-binding</keyword>
<comment type="caution">
    <text evidence="9">The sequence shown here is derived from an EMBL/GenBank/DDBJ whole genome shotgun (WGS) entry which is preliminary data.</text>
</comment>
<dbReference type="Pfam" id="PF13186">
    <property type="entry name" value="SPASM"/>
    <property type="match status" value="1"/>
</dbReference>
<dbReference type="PROSITE" id="PS51918">
    <property type="entry name" value="RADICAL_SAM"/>
    <property type="match status" value="1"/>
</dbReference>
<evidence type="ECO:0000256" key="1">
    <source>
        <dbReference type="ARBA" id="ARBA00001966"/>
    </source>
</evidence>
<keyword evidence="3" id="KW-0949">S-adenosyl-L-methionine</keyword>
<dbReference type="SFLD" id="SFLDG01067">
    <property type="entry name" value="SPASM/twitch_domain_containing"/>
    <property type="match status" value="1"/>
</dbReference>
<dbReference type="RefSeq" id="WP_406760469.1">
    <property type="nucleotide sequence ID" value="NZ_JBJIAB010000002.1"/>
</dbReference>
<dbReference type="CDD" id="cd21120">
    <property type="entry name" value="SPASM_anSME"/>
    <property type="match status" value="1"/>
</dbReference>
<dbReference type="NCBIfam" id="TIGR03942">
    <property type="entry name" value="sulfatase_rSAM"/>
    <property type="match status" value="1"/>
</dbReference>
<evidence type="ECO:0000256" key="5">
    <source>
        <dbReference type="ARBA" id="ARBA00023004"/>
    </source>
</evidence>
<dbReference type="PANTHER" id="PTHR43273:SF3">
    <property type="entry name" value="ANAEROBIC SULFATASE-MATURATING ENZYME HOMOLOG ASLB-RELATED"/>
    <property type="match status" value="1"/>
</dbReference>
<reference evidence="9 10" key="1">
    <citation type="submission" date="2024-11" db="EMBL/GenBank/DDBJ databases">
        <authorList>
            <person name="Heng Y.C."/>
            <person name="Lim A.C.H."/>
            <person name="Lee J.K.Y."/>
            <person name="Kittelmann S."/>
        </authorList>
    </citation>
    <scope>NUCLEOTIDE SEQUENCE [LARGE SCALE GENOMIC DNA]</scope>
    <source>
        <strain evidence="9 10">WILCCON 0112</strain>
    </source>
</reference>
<name>A0ABW8RZP3_9CLOT</name>
<dbReference type="InterPro" id="IPR013785">
    <property type="entry name" value="Aldolase_TIM"/>
</dbReference>
<keyword evidence="6" id="KW-0411">Iron-sulfur</keyword>
<dbReference type="SFLD" id="SFLDG01386">
    <property type="entry name" value="main_SPASM_domain-containing"/>
    <property type="match status" value="1"/>
</dbReference>
<comment type="cofactor">
    <cofactor evidence="1">
        <name>[4Fe-4S] cluster</name>
        <dbReference type="ChEBI" id="CHEBI:49883"/>
    </cofactor>
</comment>
<dbReference type="InterPro" id="IPR034485">
    <property type="entry name" value="Anaerobic_Cys-type_sulfatase-m"/>
</dbReference>
<keyword evidence="10" id="KW-1185">Reference proteome</keyword>
<evidence type="ECO:0000259" key="8">
    <source>
        <dbReference type="PROSITE" id="PS51918"/>
    </source>
</evidence>
<proteinExistence type="inferred from homology"/>
<evidence type="ECO:0000313" key="9">
    <source>
        <dbReference type="EMBL" id="MFL0164046.1"/>
    </source>
</evidence>
<evidence type="ECO:0000256" key="7">
    <source>
        <dbReference type="ARBA" id="ARBA00023601"/>
    </source>
</evidence>
<dbReference type="NCBIfam" id="NF010321">
    <property type="entry name" value="PRK13758.1"/>
    <property type="match status" value="1"/>
</dbReference>
<dbReference type="Proteomes" id="UP001623600">
    <property type="component" value="Unassembled WGS sequence"/>
</dbReference>
<dbReference type="InterPro" id="IPR023867">
    <property type="entry name" value="Sulphatase_maturase_rSAM"/>
</dbReference>
<dbReference type="PANTHER" id="PTHR43273">
    <property type="entry name" value="ANAEROBIC SULFATASE-MATURATING ENZYME HOMOLOG ASLB-RELATED"/>
    <property type="match status" value="1"/>
</dbReference>
<dbReference type="EMBL" id="JBJIAB010000002">
    <property type="protein sequence ID" value="MFL0164046.1"/>
    <property type="molecule type" value="Genomic_DNA"/>
</dbReference>
<dbReference type="InterPro" id="IPR058240">
    <property type="entry name" value="rSAM_sf"/>
</dbReference>
<dbReference type="Gene3D" id="3.20.20.70">
    <property type="entry name" value="Aldolase class I"/>
    <property type="match status" value="1"/>
</dbReference>
<organism evidence="9 10">
    <name type="scientific">Candidatus Clostridium helianthi</name>
    <dbReference type="NCBI Taxonomy" id="3381660"/>
    <lineage>
        <taxon>Bacteria</taxon>
        <taxon>Bacillati</taxon>
        <taxon>Bacillota</taxon>
        <taxon>Clostridia</taxon>
        <taxon>Eubacteriales</taxon>
        <taxon>Clostridiaceae</taxon>
        <taxon>Clostridium</taxon>
    </lineage>
</organism>
<dbReference type="InterPro" id="IPR047207">
    <property type="entry name" value="SPASM_anSME"/>
</dbReference>
<dbReference type="SUPFAM" id="SSF102114">
    <property type="entry name" value="Radical SAM enzymes"/>
    <property type="match status" value="1"/>
</dbReference>
<evidence type="ECO:0000256" key="6">
    <source>
        <dbReference type="ARBA" id="ARBA00023014"/>
    </source>
</evidence>
<dbReference type="CDD" id="cd01335">
    <property type="entry name" value="Radical_SAM"/>
    <property type="match status" value="1"/>
</dbReference>
<dbReference type="InterPro" id="IPR007197">
    <property type="entry name" value="rSAM"/>
</dbReference>